<sequence>MCDAVGYLIVFTISKNASPFEIWSQPTLLQAMQNELRQQGIAIHWDEVNIHVDNA</sequence>
<dbReference type="AlphaFoldDB" id="A0A2R6Y3W9"/>
<accession>A0A2R6Y3W9</accession>
<gene>
    <name evidence="1" type="ORF">BSOLF_1695</name>
</gene>
<dbReference type="EMBL" id="PEBX01000008">
    <property type="protein sequence ID" value="PTQ57379.1"/>
    <property type="molecule type" value="Genomic_DNA"/>
</dbReference>
<protein>
    <submittedName>
        <fullName evidence="1">Uncharacterized protein</fullName>
    </submittedName>
</protein>
<comment type="caution">
    <text evidence="1">The sequence shown here is derived from an EMBL/GenBank/DDBJ whole genome shotgun (WGS) entry which is preliminary data.</text>
</comment>
<proteinExistence type="predicted"/>
<evidence type="ECO:0000313" key="2">
    <source>
        <dbReference type="Proteomes" id="UP000244338"/>
    </source>
</evidence>
<dbReference type="Proteomes" id="UP000244338">
    <property type="component" value="Unassembled WGS sequence"/>
</dbReference>
<reference evidence="2" key="1">
    <citation type="journal article" date="2018" name="Sci. Rep.">
        <title>Lignite coal burning seam in the remote Altai Mountains harbors a hydrogen-driven thermophilic microbial community.</title>
        <authorList>
            <person name="Kadnikov V.V."/>
            <person name="Mardanov A.V."/>
            <person name="Ivasenko D.A."/>
            <person name="Antsiferov D.V."/>
            <person name="Beletsky A.V."/>
            <person name="Karnachuk O.V."/>
            <person name="Ravin N.V."/>
        </authorList>
    </citation>
    <scope>NUCLEOTIDE SEQUENCE [LARGE SCALE GENOMIC DNA]</scope>
</reference>
<organism evidence="1 2">
    <name type="scientific">Candidatus Carbonibacillus altaicus</name>
    <dbReference type="NCBI Taxonomy" id="2163959"/>
    <lineage>
        <taxon>Bacteria</taxon>
        <taxon>Bacillati</taxon>
        <taxon>Bacillota</taxon>
        <taxon>Bacilli</taxon>
        <taxon>Bacillales</taxon>
        <taxon>Candidatus Carbonibacillus</taxon>
    </lineage>
</organism>
<evidence type="ECO:0000313" key="1">
    <source>
        <dbReference type="EMBL" id="PTQ57379.1"/>
    </source>
</evidence>
<name>A0A2R6Y3W9_9BACL</name>